<dbReference type="Gene3D" id="1.10.10.10">
    <property type="entry name" value="Winged helix-like DNA-binding domain superfamily/Winged helix DNA-binding domain"/>
    <property type="match status" value="1"/>
</dbReference>
<dbReference type="EMBL" id="DSKA01000004">
    <property type="protein sequence ID" value="HEE17929.1"/>
    <property type="molecule type" value="Genomic_DNA"/>
</dbReference>
<evidence type="ECO:0000313" key="9">
    <source>
        <dbReference type="EMBL" id="HEE17929.1"/>
    </source>
</evidence>
<organism evidence="8">
    <name type="scientific">candidate division WOR-3 bacterium</name>
    <dbReference type="NCBI Taxonomy" id="2052148"/>
    <lineage>
        <taxon>Bacteria</taxon>
        <taxon>Bacteria division WOR-3</taxon>
    </lineage>
</organism>
<dbReference type="GO" id="GO:0046872">
    <property type="term" value="F:metal ion binding"/>
    <property type="evidence" value="ECO:0007669"/>
    <property type="project" value="UniProtKB-KW"/>
</dbReference>
<keyword evidence="5" id="KW-0408">Iron</keyword>
<dbReference type="PANTHER" id="PTHR43787">
    <property type="entry name" value="FEMO COFACTOR BIOSYNTHESIS PROTEIN NIFB-RELATED"/>
    <property type="match status" value="1"/>
</dbReference>
<dbReference type="InterPro" id="IPR040084">
    <property type="entry name" value="GTPase_Obg"/>
</dbReference>
<evidence type="ECO:0000256" key="3">
    <source>
        <dbReference type="ARBA" id="ARBA00022691"/>
    </source>
</evidence>
<accession>A0A7C1SXR9</accession>
<evidence type="ECO:0000256" key="5">
    <source>
        <dbReference type="ARBA" id="ARBA00023004"/>
    </source>
</evidence>
<keyword evidence="4" id="KW-0479">Metal-binding</keyword>
<gene>
    <name evidence="9" type="ORF">ENP62_00035</name>
    <name evidence="8" type="ORF">ENP94_06225</name>
    <name evidence="10" type="ORF">ENS16_00230</name>
</gene>
<reference evidence="8" key="1">
    <citation type="journal article" date="2020" name="mSystems">
        <title>Genome- and Community-Level Interaction Insights into Carbon Utilization and Element Cycling Functions of Hydrothermarchaeota in Hydrothermal Sediment.</title>
        <authorList>
            <person name="Zhou Z."/>
            <person name="Liu Y."/>
            <person name="Xu W."/>
            <person name="Pan J."/>
            <person name="Luo Z.H."/>
            <person name="Li M."/>
        </authorList>
    </citation>
    <scope>NUCLEOTIDE SEQUENCE [LARGE SCALE GENOMIC DNA]</scope>
    <source>
        <strain evidence="9">SpSt-236</strain>
        <strain evidence="8">SpSt-265</strain>
        <strain evidence="10">SpSt-465</strain>
    </source>
</reference>
<dbReference type="Pfam" id="PF04055">
    <property type="entry name" value="Radical_SAM"/>
    <property type="match status" value="1"/>
</dbReference>
<dbReference type="SUPFAM" id="SSF102114">
    <property type="entry name" value="Radical SAM enzymes"/>
    <property type="match status" value="1"/>
</dbReference>
<evidence type="ECO:0000256" key="4">
    <source>
        <dbReference type="ARBA" id="ARBA00022723"/>
    </source>
</evidence>
<proteinExistence type="predicted"/>
<keyword evidence="3" id="KW-0949">S-adenosyl-L-methionine</keyword>
<dbReference type="EMBL" id="DSTU01000001">
    <property type="protein sequence ID" value="HFJ53109.1"/>
    <property type="molecule type" value="Genomic_DNA"/>
</dbReference>
<sequence>MSTQPEIRSRKTEPALVYGPVPSRRLGLSLGINLLTPKTCTFNCVYCQCGRTTCLTAFRKSFFPVEKIITAVNSALMKSKVDYLTLSGSGEPTLNRDIGKLISILKKRFQIPVAVITNSSLISSPVVREALYQADLVIPTLACADEKTFRRVHRPHPKIRLKNIIRGLKTFRHRYHGSLWLEVMLVKDFNDHPEHLFRLRRIVHHIQPDRVHLNTVVRPPAEPSALPVPYDHLLQLQMLFGPQTDIIPSSLRKHQQQFRGNPKQAILAVVANRPVTGTDLAQALGLPAETVAQTLEHLTTEGAVRKFKFKGKTFFTIHRE</sequence>
<evidence type="ECO:0000313" key="10">
    <source>
        <dbReference type="EMBL" id="HFJ53109.1"/>
    </source>
</evidence>
<evidence type="ECO:0000256" key="2">
    <source>
        <dbReference type="ARBA" id="ARBA00022485"/>
    </source>
</evidence>
<name>A0A7C1SXR9_UNCW3</name>
<dbReference type="InterPro" id="IPR058240">
    <property type="entry name" value="rSAM_sf"/>
</dbReference>
<keyword evidence="2" id="KW-0004">4Fe-4S</keyword>
<keyword evidence="6" id="KW-0411">Iron-sulfur</keyword>
<dbReference type="SUPFAM" id="SSF46785">
    <property type="entry name" value="Winged helix' DNA-binding domain"/>
    <property type="match status" value="1"/>
</dbReference>
<dbReference type="PROSITE" id="PS51918">
    <property type="entry name" value="RADICAL_SAM"/>
    <property type="match status" value="1"/>
</dbReference>
<dbReference type="PANTHER" id="PTHR43787:SF11">
    <property type="entry name" value="UPF0026 PROTEIN SLR1464"/>
    <property type="match status" value="1"/>
</dbReference>
<dbReference type="CDD" id="cd01335">
    <property type="entry name" value="Radical_SAM"/>
    <property type="match status" value="1"/>
</dbReference>
<protein>
    <submittedName>
        <fullName evidence="8">Radical SAM protein</fullName>
    </submittedName>
</protein>
<evidence type="ECO:0000313" key="8">
    <source>
        <dbReference type="EMBL" id="HEA87588.1"/>
    </source>
</evidence>
<dbReference type="InterPro" id="IPR007197">
    <property type="entry name" value="rSAM"/>
</dbReference>
<comment type="caution">
    <text evidence="8">The sequence shown here is derived from an EMBL/GenBank/DDBJ whole genome shotgun (WGS) entry which is preliminary data.</text>
</comment>
<dbReference type="SFLD" id="SFLDG01083">
    <property type="entry name" value="Uncharacterised_Radical_SAM_Su"/>
    <property type="match status" value="1"/>
</dbReference>
<evidence type="ECO:0000256" key="6">
    <source>
        <dbReference type="ARBA" id="ARBA00023014"/>
    </source>
</evidence>
<evidence type="ECO:0000256" key="1">
    <source>
        <dbReference type="ARBA" id="ARBA00001966"/>
    </source>
</evidence>
<dbReference type="GO" id="GO:0003824">
    <property type="term" value="F:catalytic activity"/>
    <property type="evidence" value="ECO:0007669"/>
    <property type="project" value="InterPro"/>
</dbReference>
<dbReference type="GO" id="GO:0051539">
    <property type="term" value="F:4 iron, 4 sulfur cluster binding"/>
    <property type="evidence" value="ECO:0007669"/>
    <property type="project" value="UniProtKB-KW"/>
</dbReference>
<evidence type="ECO:0000259" key="7">
    <source>
        <dbReference type="PROSITE" id="PS51918"/>
    </source>
</evidence>
<feature type="domain" description="Radical SAM core" evidence="7">
    <location>
        <begin position="24"/>
        <end position="259"/>
    </location>
</feature>
<dbReference type="InterPro" id="IPR036388">
    <property type="entry name" value="WH-like_DNA-bd_sf"/>
</dbReference>
<comment type="cofactor">
    <cofactor evidence="1">
        <name>[4Fe-4S] cluster</name>
        <dbReference type="ChEBI" id="CHEBI:49883"/>
    </cofactor>
</comment>
<dbReference type="Gene3D" id="3.20.20.70">
    <property type="entry name" value="Aldolase class I"/>
    <property type="match status" value="1"/>
</dbReference>
<dbReference type="EMBL" id="DSLG01000007">
    <property type="protein sequence ID" value="HEA87588.1"/>
    <property type="molecule type" value="Genomic_DNA"/>
</dbReference>
<dbReference type="SFLD" id="SFLDS00029">
    <property type="entry name" value="Radical_SAM"/>
    <property type="match status" value="1"/>
</dbReference>
<dbReference type="InterPro" id="IPR013785">
    <property type="entry name" value="Aldolase_TIM"/>
</dbReference>
<dbReference type="InterPro" id="IPR036390">
    <property type="entry name" value="WH_DNA-bd_sf"/>
</dbReference>
<dbReference type="AlphaFoldDB" id="A0A7C1SXR9"/>